<comment type="caution">
    <text evidence="3">The sequence shown here is derived from an EMBL/GenBank/DDBJ whole genome shotgun (WGS) entry which is preliminary data.</text>
</comment>
<keyword evidence="2" id="KW-0732">Signal</keyword>
<organism evidence="3 4">
    <name type="scientific">Apiospora rasikravindrae</name>
    <dbReference type="NCBI Taxonomy" id="990691"/>
    <lineage>
        <taxon>Eukaryota</taxon>
        <taxon>Fungi</taxon>
        <taxon>Dikarya</taxon>
        <taxon>Ascomycota</taxon>
        <taxon>Pezizomycotina</taxon>
        <taxon>Sordariomycetes</taxon>
        <taxon>Xylariomycetidae</taxon>
        <taxon>Amphisphaeriales</taxon>
        <taxon>Apiosporaceae</taxon>
        <taxon>Apiospora</taxon>
    </lineage>
</organism>
<dbReference type="EMBL" id="JAQQWK010000001">
    <property type="protein sequence ID" value="KAK8054843.1"/>
    <property type="molecule type" value="Genomic_DNA"/>
</dbReference>
<reference evidence="3 4" key="1">
    <citation type="submission" date="2023-01" db="EMBL/GenBank/DDBJ databases">
        <title>Analysis of 21 Apiospora genomes using comparative genomics revels a genus with tremendous synthesis potential of carbohydrate active enzymes and secondary metabolites.</title>
        <authorList>
            <person name="Sorensen T."/>
        </authorList>
    </citation>
    <scope>NUCLEOTIDE SEQUENCE [LARGE SCALE GENOMIC DNA]</scope>
    <source>
        <strain evidence="3 4">CBS 33761</strain>
    </source>
</reference>
<evidence type="ECO:0000313" key="3">
    <source>
        <dbReference type="EMBL" id="KAK8054843.1"/>
    </source>
</evidence>
<gene>
    <name evidence="3" type="ORF">PG993_000070</name>
</gene>
<evidence type="ECO:0000256" key="1">
    <source>
        <dbReference type="SAM" id="MobiDB-lite"/>
    </source>
</evidence>
<protein>
    <submittedName>
        <fullName evidence="3">Uncharacterized protein</fullName>
    </submittedName>
</protein>
<name>A0ABR1UA79_9PEZI</name>
<proteinExistence type="predicted"/>
<feature type="chain" id="PRO_5045752288" evidence="2">
    <location>
        <begin position="20"/>
        <end position="239"/>
    </location>
</feature>
<accession>A0ABR1UA79</accession>
<evidence type="ECO:0000313" key="4">
    <source>
        <dbReference type="Proteomes" id="UP001444661"/>
    </source>
</evidence>
<dbReference type="Proteomes" id="UP001444661">
    <property type="component" value="Unassembled WGS sequence"/>
</dbReference>
<keyword evidence="4" id="KW-1185">Reference proteome</keyword>
<feature type="signal peptide" evidence="2">
    <location>
        <begin position="1"/>
        <end position="19"/>
    </location>
</feature>
<dbReference type="PANTHER" id="PTHR35605">
    <property type="entry name" value="ECP2 EFFECTOR PROTEIN DOMAIN-CONTAINING PROTEIN-RELATED"/>
    <property type="match status" value="1"/>
</dbReference>
<dbReference type="PANTHER" id="PTHR35605:SF1">
    <property type="entry name" value="ECP2 EFFECTOR PROTEIN DOMAIN-CONTAINING PROTEIN-RELATED"/>
    <property type="match status" value="1"/>
</dbReference>
<sequence>MRLSLLSVFVAGIIAPALCHPTDVAATDDDDAPAAFFTPARVVEMQWQVEVAPGRVEILNGTIEEAIRAAQDINPEFQFGLDDNDDDEEEDGSGGSIASYNHHPAAALSAGGLIGIASDNDPLPGEMKCYPNEKNAALVKYLTWQAVPHLRKVTGPPPVAGPGPDTCSRVSCSHHAAVFICNDKPEAVTLPSWNYVSRVVQEIAKKCRTVLPFWKLRRAKGDYHENGWYIRVEKVKKKC</sequence>
<feature type="region of interest" description="Disordered" evidence="1">
    <location>
        <begin position="77"/>
        <end position="100"/>
    </location>
</feature>
<evidence type="ECO:0000256" key="2">
    <source>
        <dbReference type="SAM" id="SignalP"/>
    </source>
</evidence>
<feature type="compositionally biased region" description="Acidic residues" evidence="1">
    <location>
        <begin position="82"/>
        <end position="92"/>
    </location>
</feature>